<dbReference type="Gene3D" id="3.20.20.70">
    <property type="entry name" value="Aldolase class I"/>
    <property type="match status" value="1"/>
</dbReference>
<sequence length="48" mass="5154">MEQAILAGEAGCISISPFVHELKTETYKGYKDNNPILGVQPGMESQTG</sequence>
<gene>
    <name evidence="1" type="ORF">N7472_006462</name>
</gene>
<dbReference type="Proteomes" id="UP001150879">
    <property type="component" value="Unassembled WGS sequence"/>
</dbReference>
<organism evidence="1 2">
    <name type="scientific">Penicillium cf. griseofulvum</name>
    <dbReference type="NCBI Taxonomy" id="2972120"/>
    <lineage>
        <taxon>Eukaryota</taxon>
        <taxon>Fungi</taxon>
        <taxon>Dikarya</taxon>
        <taxon>Ascomycota</taxon>
        <taxon>Pezizomycotina</taxon>
        <taxon>Eurotiomycetes</taxon>
        <taxon>Eurotiomycetidae</taxon>
        <taxon>Eurotiales</taxon>
        <taxon>Aspergillaceae</taxon>
        <taxon>Penicillium</taxon>
    </lineage>
</organism>
<protein>
    <submittedName>
        <fullName evidence="1">Aldolase-type TIM barrel</fullName>
    </submittedName>
</protein>
<dbReference type="EMBL" id="JAPQKP010000004">
    <property type="protein sequence ID" value="KAJ5193996.1"/>
    <property type="molecule type" value="Genomic_DNA"/>
</dbReference>
<evidence type="ECO:0000313" key="2">
    <source>
        <dbReference type="Proteomes" id="UP001150879"/>
    </source>
</evidence>
<name>A0A9W9JGN6_9EURO</name>
<dbReference type="OrthoDB" id="1711136at2759"/>
<keyword evidence="2" id="KW-1185">Reference proteome</keyword>
<reference evidence="1" key="1">
    <citation type="submission" date="2022-11" db="EMBL/GenBank/DDBJ databases">
        <authorList>
            <person name="Petersen C."/>
        </authorList>
    </citation>
    <scope>NUCLEOTIDE SEQUENCE</scope>
    <source>
        <strain evidence="1">IBT 16849</strain>
    </source>
</reference>
<comment type="caution">
    <text evidence="1">The sequence shown here is derived from an EMBL/GenBank/DDBJ whole genome shotgun (WGS) entry which is preliminary data.</text>
</comment>
<reference evidence="1" key="2">
    <citation type="journal article" date="2023" name="IMA Fungus">
        <title>Comparative genomic study of the Penicillium genus elucidates a diverse pangenome and 15 lateral gene transfer events.</title>
        <authorList>
            <person name="Petersen C."/>
            <person name="Sorensen T."/>
            <person name="Nielsen M.R."/>
            <person name="Sondergaard T.E."/>
            <person name="Sorensen J.L."/>
            <person name="Fitzpatrick D.A."/>
            <person name="Frisvad J.C."/>
            <person name="Nielsen K.L."/>
        </authorList>
    </citation>
    <scope>NUCLEOTIDE SEQUENCE</scope>
    <source>
        <strain evidence="1">IBT 16849</strain>
    </source>
</reference>
<proteinExistence type="predicted"/>
<dbReference type="AlphaFoldDB" id="A0A9W9JGN6"/>
<dbReference type="InterPro" id="IPR013785">
    <property type="entry name" value="Aldolase_TIM"/>
</dbReference>
<accession>A0A9W9JGN6</accession>
<evidence type="ECO:0000313" key="1">
    <source>
        <dbReference type="EMBL" id="KAJ5193996.1"/>
    </source>
</evidence>